<name>A0ACC3A146_9EURO</name>
<dbReference type="EMBL" id="JAPDRQ010000142">
    <property type="protein sequence ID" value="KAJ9653761.1"/>
    <property type="molecule type" value="Genomic_DNA"/>
</dbReference>
<protein>
    <submittedName>
        <fullName evidence="1">Uncharacterized protein</fullName>
    </submittedName>
</protein>
<reference evidence="1" key="1">
    <citation type="submission" date="2022-10" db="EMBL/GenBank/DDBJ databases">
        <title>Culturing micro-colonial fungi from biological soil crusts in the Mojave desert and describing Neophaeococcomyces mojavensis, and introducing the new genera and species Taxawa tesnikishii.</title>
        <authorList>
            <person name="Kurbessoian T."/>
            <person name="Stajich J.E."/>
        </authorList>
    </citation>
    <scope>NUCLEOTIDE SEQUENCE</scope>
    <source>
        <strain evidence="1">JES_112</strain>
    </source>
</reference>
<gene>
    <name evidence="1" type="ORF">H2198_007108</name>
</gene>
<evidence type="ECO:0000313" key="2">
    <source>
        <dbReference type="Proteomes" id="UP001172386"/>
    </source>
</evidence>
<dbReference type="Proteomes" id="UP001172386">
    <property type="component" value="Unassembled WGS sequence"/>
</dbReference>
<keyword evidence="2" id="KW-1185">Reference proteome</keyword>
<sequence length="1111" mass="124718">MTDPLNVVASVVTLLQLTQVVVQGLSSVKGALNERSRIRDEIIYVSGLLFNLKGQLSRNEIWSTVVSSLASDAGPLEQLTEALEQLAKRLSPADGVKNVGKRLVWPFQKDEVEGILRRIERQKLLILLAMENNHINLSQDIQQDVKRLQNGIQDIQQGVTQMHLDQKIQAREQENRDILTWMSPFNFLTKQKDLVSRTQEGQPGVGKTTLASIAINQLERNLSQDKAIAYIFCNYKNQGMQTSENLIASVLQQLSYKRLFVSNEIKALYRFHTRRQTRPNLAEWLGILNAEVRYYSKVFLVVDAIDECAEVHGVRSDLLAELRKLQPKMHLMVTSRPIGLEREFEEEQRIEIFSSDDDIRLYLEKRLVRETRLSRLVEADLPMREMIVTKILGAAKSVFLIAQLHMDSVSKKHNRPGIYSALQTLPIKLDESYDELLVRISQQDEEDVRLAMRILLWISFAVRPLSVAELQHALAIGSDAPLSPDWRTINLMDLNKENLIDEDILLSVCAGLVTIDQESRIIRLVHYTAEKYLERIRAAQFPCAEVMIARACLAYMLPDDITNGYCTDDDEMQKRLTHYPFLNYAARYWGKHAYNISNQNFEGLELEFLQNQGKVAAVVQVMHLSGRHYPGYSQQFPKTTTALQLSASFGLEFITLELLSRGNTVSAEDENGWTALHRASEHGHQRIVELLLDNGLSIDSSAKHGGTALHRAAKNGHEQLLRFLIDRKATIHIEDQYGGTALHRAAKHGHGRIVCLLLDNGADIDREYNSEVVQKLLNEKGPKARIISPSYGIAWEVLSTAMGILEEANIQTEKFYGGTALHEAANNGHADIIRLLISRQAFVDQTDHLGGTALHRAAANGHERVSQILIEAGADVNASYDPFVVSDILRGVRFLKNKIIRLDSGGRTPLHQAAMHGHILLTRLLLQNGADINLRDEYGKTPLHVAAEAGYFDIVELLVRKGSNVDDLGIPEPRPRSPYATAPSAQKENLTPLLLAAQNGHLEVIRFLLENGARVNHQGKHGTALSLACYKGHFAVVALLLEHGANLILTGDNGRSPMELAAKKGYDGVIELLLNSRQAEKLPKDVYNRSLERATDQGHEGVVRILLRYRT</sequence>
<evidence type="ECO:0000313" key="1">
    <source>
        <dbReference type="EMBL" id="KAJ9653761.1"/>
    </source>
</evidence>
<proteinExistence type="predicted"/>
<accession>A0ACC3A146</accession>
<organism evidence="1 2">
    <name type="scientific">Neophaeococcomyces mojaviensis</name>
    <dbReference type="NCBI Taxonomy" id="3383035"/>
    <lineage>
        <taxon>Eukaryota</taxon>
        <taxon>Fungi</taxon>
        <taxon>Dikarya</taxon>
        <taxon>Ascomycota</taxon>
        <taxon>Pezizomycotina</taxon>
        <taxon>Eurotiomycetes</taxon>
        <taxon>Chaetothyriomycetidae</taxon>
        <taxon>Chaetothyriales</taxon>
        <taxon>Chaetothyriales incertae sedis</taxon>
        <taxon>Neophaeococcomyces</taxon>
    </lineage>
</organism>
<comment type="caution">
    <text evidence="1">The sequence shown here is derived from an EMBL/GenBank/DDBJ whole genome shotgun (WGS) entry which is preliminary data.</text>
</comment>